<keyword evidence="3" id="KW-1185">Reference proteome</keyword>
<proteinExistence type="predicted"/>
<reference evidence="2 3" key="1">
    <citation type="submission" date="2016-07" db="EMBL/GenBank/DDBJ databases">
        <title>Multiple horizontal gene transfer events from other fungi enriched the ability of initially mycotrophic Trichoderma (Ascomycota) to feed on dead plant biomass.</title>
        <authorList>
            <consortium name="DOE Joint Genome Institute"/>
            <person name="Aerts A."/>
            <person name="Atanasova L."/>
            <person name="Chenthamara K."/>
            <person name="Zhang J."/>
            <person name="Grujic M."/>
            <person name="Henrissat B."/>
            <person name="Kuo A."/>
            <person name="Salamov A."/>
            <person name="Lipzen A."/>
            <person name="Labutti K."/>
            <person name="Barry K."/>
            <person name="Miao Y."/>
            <person name="Rahimi M.J."/>
            <person name="Shen Q."/>
            <person name="Grigoriev I.V."/>
            <person name="Kubicek C.P."/>
            <person name="Druzhinina I.S."/>
        </authorList>
    </citation>
    <scope>NUCLEOTIDE SEQUENCE [LARGE SCALE GENOMIC DNA]</scope>
    <source>
        <strain evidence="2 3">CBS 433.97</strain>
    </source>
</reference>
<protein>
    <submittedName>
        <fullName evidence="2">Uncharacterized protein</fullName>
    </submittedName>
</protein>
<dbReference type="EMBL" id="KZ679258">
    <property type="protein sequence ID" value="PTB44003.1"/>
    <property type="molecule type" value="Genomic_DNA"/>
</dbReference>
<organism evidence="2 3">
    <name type="scientific">Trichoderma asperellum (strain ATCC 204424 / CBS 433.97 / NBRC 101777)</name>
    <dbReference type="NCBI Taxonomy" id="1042311"/>
    <lineage>
        <taxon>Eukaryota</taxon>
        <taxon>Fungi</taxon>
        <taxon>Dikarya</taxon>
        <taxon>Ascomycota</taxon>
        <taxon>Pezizomycotina</taxon>
        <taxon>Sordariomycetes</taxon>
        <taxon>Hypocreomycetidae</taxon>
        <taxon>Hypocreales</taxon>
        <taxon>Hypocreaceae</taxon>
        <taxon>Trichoderma</taxon>
    </lineage>
</organism>
<keyword evidence="1" id="KW-0732">Signal</keyword>
<evidence type="ECO:0000313" key="2">
    <source>
        <dbReference type="EMBL" id="PTB44003.1"/>
    </source>
</evidence>
<feature type="chain" id="PRO_5015779437" evidence="1">
    <location>
        <begin position="21"/>
        <end position="160"/>
    </location>
</feature>
<accession>A0A2T3ZGT5</accession>
<sequence>MMWIAEVFFFLLFATERLLRLSPPSSYFPPLVWRCRDLLPRLPGLMGTHCIGGYTKRTSGRALMAPRPVEKCSVLYEPGARRHALESDVLGGVKAYVALHGAKDPAVVYTATVVVHKYLRGCSEWREAVLMAHSPSTGIRYLAVWFPIGQVRRLLPEGRS</sequence>
<name>A0A2T3ZGT5_TRIA4</name>
<dbReference type="AlphaFoldDB" id="A0A2T3ZGT5"/>
<feature type="signal peptide" evidence="1">
    <location>
        <begin position="1"/>
        <end position="20"/>
    </location>
</feature>
<evidence type="ECO:0000313" key="3">
    <source>
        <dbReference type="Proteomes" id="UP000240493"/>
    </source>
</evidence>
<gene>
    <name evidence="2" type="ORF">M441DRAFT_55094</name>
</gene>
<evidence type="ECO:0000256" key="1">
    <source>
        <dbReference type="SAM" id="SignalP"/>
    </source>
</evidence>
<dbReference type="Proteomes" id="UP000240493">
    <property type="component" value="Unassembled WGS sequence"/>
</dbReference>